<comment type="caution">
    <text evidence="4">The sequence shown here is derived from an EMBL/GenBank/DDBJ whole genome shotgun (WGS) entry which is preliminary data.</text>
</comment>
<dbReference type="SUPFAM" id="SSF103481">
    <property type="entry name" value="Multidrug resistance efflux transporter EmrE"/>
    <property type="match status" value="1"/>
</dbReference>
<keyword evidence="2" id="KW-1133">Transmembrane helix</keyword>
<keyword evidence="5" id="KW-1185">Reference proteome</keyword>
<dbReference type="InterPro" id="IPR037185">
    <property type="entry name" value="EmrE-like"/>
</dbReference>
<dbReference type="OrthoDB" id="3192564at2"/>
<dbReference type="AlphaFoldDB" id="A0A3N0BJS8"/>
<reference evidence="5" key="1">
    <citation type="submission" date="2018-05" db="EMBL/GenBank/DDBJ databases">
        <title>Genome Sequencing of selected type strains of the family Eggerthellaceae.</title>
        <authorList>
            <person name="Danylec N."/>
            <person name="Stoll D.A."/>
            <person name="Doetsch A."/>
            <person name="Huch M."/>
        </authorList>
    </citation>
    <scope>NUCLEOTIDE SEQUENCE [LARGE SCALE GENOMIC DNA]</scope>
    <source>
        <strain evidence="5">DSM 16106</strain>
    </source>
</reference>
<dbReference type="EMBL" id="QICD01000002">
    <property type="protein sequence ID" value="RNL48543.1"/>
    <property type="molecule type" value="Genomic_DNA"/>
</dbReference>
<name>A0A3N0BJS8_9ACTN</name>
<keyword evidence="2" id="KW-0472">Membrane</keyword>
<organism evidence="4 5">
    <name type="scientific">Paraeggerthella hongkongensis</name>
    <dbReference type="NCBI Taxonomy" id="230658"/>
    <lineage>
        <taxon>Bacteria</taxon>
        <taxon>Bacillati</taxon>
        <taxon>Actinomycetota</taxon>
        <taxon>Coriobacteriia</taxon>
        <taxon>Eggerthellales</taxon>
        <taxon>Eggerthellaceae</taxon>
        <taxon>Paraeggerthella</taxon>
    </lineage>
</organism>
<evidence type="ECO:0000256" key="1">
    <source>
        <dbReference type="ARBA" id="ARBA00007362"/>
    </source>
</evidence>
<proteinExistence type="inferred from homology"/>
<evidence type="ECO:0000259" key="3">
    <source>
        <dbReference type="Pfam" id="PF00892"/>
    </source>
</evidence>
<feature type="transmembrane region" description="Helical" evidence="2">
    <location>
        <begin position="41"/>
        <end position="59"/>
    </location>
</feature>
<sequence>MVKHVNLKSFVSLHLLFVLYSLTDLFGKMAASYAFDDVRFYLLYAAVLAVLFLYAIGWQQVIKRLPLTTAFSNRAITVFWGLVWGVLFFQEELNVLKVLGAAIVVAGVVLYSRADAADADQPEPAKEAVDHALR</sequence>
<feature type="transmembrane region" description="Helical" evidence="2">
    <location>
        <begin position="71"/>
        <end position="89"/>
    </location>
</feature>
<accession>A0A3N0BJS8</accession>
<protein>
    <submittedName>
        <fullName evidence="4">Transporter</fullName>
    </submittedName>
</protein>
<comment type="similarity">
    <text evidence="1">Belongs to the EamA transporter family.</text>
</comment>
<dbReference type="GO" id="GO:0016020">
    <property type="term" value="C:membrane"/>
    <property type="evidence" value="ECO:0007669"/>
    <property type="project" value="InterPro"/>
</dbReference>
<evidence type="ECO:0000313" key="4">
    <source>
        <dbReference type="EMBL" id="RNL48543.1"/>
    </source>
</evidence>
<dbReference type="Pfam" id="PF00892">
    <property type="entry name" value="EamA"/>
    <property type="match status" value="1"/>
</dbReference>
<feature type="transmembrane region" description="Helical" evidence="2">
    <location>
        <begin position="95"/>
        <end position="112"/>
    </location>
</feature>
<feature type="domain" description="EamA" evidence="3">
    <location>
        <begin position="5"/>
        <end position="112"/>
    </location>
</feature>
<gene>
    <name evidence="4" type="ORF">DMP08_02020</name>
</gene>
<keyword evidence="2" id="KW-0812">Transmembrane</keyword>
<dbReference type="Proteomes" id="UP000278632">
    <property type="component" value="Unassembled WGS sequence"/>
</dbReference>
<dbReference type="Gene3D" id="1.10.3730.20">
    <property type="match status" value="1"/>
</dbReference>
<evidence type="ECO:0000313" key="5">
    <source>
        <dbReference type="Proteomes" id="UP000278632"/>
    </source>
</evidence>
<evidence type="ECO:0000256" key="2">
    <source>
        <dbReference type="SAM" id="Phobius"/>
    </source>
</evidence>
<feature type="transmembrane region" description="Helical" evidence="2">
    <location>
        <begin position="12"/>
        <end position="35"/>
    </location>
</feature>
<dbReference type="InterPro" id="IPR000620">
    <property type="entry name" value="EamA_dom"/>
</dbReference>